<evidence type="ECO:0000256" key="1">
    <source>
        <dbReference type="SAM" id="MobiDB-lite"/>
    </source>
</evidence>
<name>A0ABT0JV80_9ACTN</name>
<keyword evidence="3" id="KW-1185">Reference proteome</keyword>
<dbReference type="EMBL" id="JALKFT010000003">
    <property type="protein sequence ID" value="MCK9874923.1"/>
    <property type="molecule type" value="Genomic_DNA"/>
</dbReference>
<proteinExistence type="predicted"/>
<organism evidence="2 3">
    <name type="scientific">Frankia umida</name>
    <dbReference type="NCBI Taxonomy" id="573489"/>
    <lineage>
        <taxon>Bacteria</taxon>
        <taxon>Bacillati</taxon>
        <taxon>Actinomycetota</taxon>
        <taxon>Actinomycetes</taxon>
        <taxon>Frankiales</taxon>
        <taxon>Frankiaceae</taxon>
        <taxon>Frankia</taxon>
    </lineage>
</organism>
<accession>A0ABT0JV80</accession>
<reference evidence="2 3" key="1">
    <citation type="submission" date="2022-04" db="EMBL/GenBank/DDBJ databases">
        <title>Genome diversity in the genus Frankia.</title>
        <authorList>
            <person name="Carlos-Shanley C."/>
            <person name="Hahn D."/>
        </authorList>
    </citation>
    <scope>NUCLEOTIDE SEQUENCE [LARGE SCALE GENOMIC DNA]</scope>
    <source>
        <strain evidence="2 3">Ag45/Mut15</strain>
    </source>
</reference>
<dbReference type="Proteomes" id="UP001201873">
    <property type="component" value="Unassembled WGS sequence"/>
</dbReference>
<sequence length="81" mass="8782">MSKLEHDDARVPEDFRTRDDVEAAEAGRERDEAVLGADAGPDDPQARQAADGLTVSEREAATYREHVERGAHQQGEGAPVV</sequence>
<feature type="region of interest" description="Disordered" evidence="1">
    <location>
        <begin position="1"/>
        <end position="81"/>
    </location>
</feature>
<feature type="compositionally biased region" description="Basic and acidic residues" evidence="1">
    <location>
        <begin position="1"/>
        <end position="33"/>
    </location>
</feature>
<protein>
    <submittedName>
        <fullName evidence="2">Uncharacterized protein</fullName>
    </submittedName>
</protein>
<comment type="caution">
    <text evidence="2">The sequence shown here is derived from an EMBL/GenBank/DDBJ whole genome shotgun (WGS) entry which is preliminary data.</text>
</comment>
<gene>
    <name evidence="2" type="ORF">MXD59_03845</name>
</gene>
<dbReference type="RefSeq" id="WP_248823464.1">
    <property type="nucleotide sequence ID" value="NZ_JALKFT010000003.1"/>
</dbReference>
<feature type="compositionally biased region" description="Basic and acidic residues" evidence="1">
    <location>
        <begin position="56"/>
        <end position="71"/>
    </location>
</feature>
<evidence type="ECO:0000313" key="2">
    <source>
        <dbReference type="EMBL" id="MCK9874923.1"/>
    </source>
</evidence>
<evidence type="ECO:0000313" key="3">
    <source>
        <dbReference type="Proteomes" id="UP001201873"/>
    </source>
</evidence>